<feature type="compositionally biased region" description="Basic and acidic residues" evidence="1">
    <location>
        <begin position="46"/>
        <end position="62"/>
    </location>
</feature>
<organism evidence="2 3">
    <name type="scientific">Cylindrotheca closterium</name>
    <dbReference type="NCBI Taxonomy" id="2856"/>
    <lineage>
        <taxon>Eukaryota</taxon>
        <taxon>Sar</taxon>
        <taxon>Stramenopiles</taxon>
        <taxon>Ochrophyta</taxon>
        <taxon>Bacillariophyta</taxon>
        <taxon>Bacillariophyceae</taxon>
        <taxon>Bacillariophycidae</taxon>
        <taxon>Bacillariales</taxon>
        <taxon>Bacillariaceae</taxon>
        <taxon>Cylindrotheca</taxon>
    </lineage>
</organism>
<dbReference type="Proteomes" id="UP001295423">
    <property type="component" value="Unassembled WGS sequence"/>
</dbReference>
<gene>
    <name evidence="2" type="ORF">CYCCA115_LOCUS12003</name>
</gene>
<sequence>MTRNSLQSFMSCLLEEHSVSASDIDIQIDNAKSSRSLFSSCSDNDGSGHSRSLDSSLRRDSDPLSPKQIRGRAKKDRWDSSCEKQLTTPKRCSSPMNLSKMITFMDLQSSGDAPLKFPSRSREDNHSDESVHELLDDVLAILR</sequence>
<evidence type="ECO:0000256" key="1">
    <source>
        <dbReference type="SAM" id="MobiDB-lite"/>
    </source>
</evidence>
<reference evidence="2" key="1">
    <citation type="submission" date="2023-08" db="EMBL/GenBank/DDBJ databases">
        <authorList>
            <person name="Audoor S."/>
            <person name="Bilcke G."/>
        </authorList>
    </citation>
    <scope>NUCLEOTIDE SEQUENCE</scope>
</reference>
<evidence type="ECO:0000313" key="3">
    <source>
        <dbReference type="Proteomes" id="UP001295423"/>
    </source>
</evidence>
<proteinExistence type="predicted"/>
<keyword evidence="3" id="KW-1185">Reference proteome</keyword>
<dbReference type="AlphaFoldDB" id="A0AAD2JGT5"/>
<feature type="region of interest" description="Disordered" evidence="1">
    <location>
        <begin position="37"/>
        <end position="94"/>
    </location>
</feature>
<dbReference type="EMBL" id="CAKOGP040001758">
    <property type="protein sequence ID" value="CAJ1949257.1"/>
    <property type="molecule type" value="Genomic_DNA"/>
</dbReference>
<feature type="compositionally biased region" description="Polar residues" evidence="1">
    <location>
        <begin position="83"/>
        <end position="94"/>
    </location>
</feature>
<name>A0AAD2JGT5_9STRA</name>
<evidence type="ECO:0000313" key="2">
    <source>
        <dbReference type="EMBL" id="CAJ1949257.1"/>
    </source>
</evidence>
<protein>
    <submittedName>
        <fullName evidence="2">Uncharacterized protein</fullName>
    </submittedName>
</protein>
<comment type="caution">
    <text evidence="2">The sequence shown here is derived from an EMBL/GenBank/DDBJ whole genome shotgun (WGS) entry which is preliminary data.</text>
</comment>
<accession>A0AAD2JGT5</accession>